<reference evidence="2" key="1">
    <citation type="submission" date="2015-10" db="EMBL/GenBank/DDBJ databases">
        <authorList>
            <person name="Ju K.-S."/>
            <person name="Doroghazi J.R."/>
            <person name="Metcalf W.W."/>
        </authorList>
    </citation>
    <scope>NUCLEOTIDE SEQUENCE [LARGE SCALE GENOMIC DNA]</scope>
    <source>
        <strain evidence="2">NRRL F-8817</strain>
    </source>
</reference>
<name>A0A0X3VUS7_STRVO</name>
<dbReference type="Proteomes" id="UP000053413">
    <property type="component" value="Unassembled WGS sequence"/>
</dbReference>
<proteinExistence type="predicted"/>
<protein>
    <submittedName>
        <fullName evidence="1">Uncharacterized protein</fullName>
    </submittedName>
</protein>
<dbReference type="EMBL" id="LLZJ01000377">
    <property type="protein sequence ID" value="KUL48401.1"/>
    <property type="molecule type" value="Genomic_DNA"/>
</dbReference>
<gene>
    <name evidence="1" type="ORF">ADL28_29595</name>
</gene>
<sequence>MSPNTEAIAYAMSVSTPVRVLLSVAKKVSGAVLPLELPISRVPRDRMAAGTSAAMEATLGAE</sequence>
<evidence type="ECO:0000313" key="2">
    <source>
        <dbReference type="Proteomes" id="UP000053413"/>
    </source>
</evidence>
<comment type="caution">
    <text evidence="1">The sequence shown here is derived from an EMBL/GenBank/DDBJ whole genome shotgun (WGS) entry which is preliminary data.</text>
</comment>
<organism evidence="1 2">
    <name type="scientific">Streptomyces violaceusniger</name>
    <dbReference type="NCBI Taxonomy" id="68280"/>
    <lineage>
        <taxon>Bacteria</taxon>
        <taxon>Bacillati</taxon>
        <taxon>Actinomycetota</taxon>
        <taxon>Actinomycetes</taxon>
        <taxon>Kitasatosporales</taxon>
        <taxon>Streptomycetaceae</taxon>
        <taxon>Streptomyces</taxon>
        <taxon>Streptomyces violaceusniger group</taxon>
    </lineage>
</organism>
<accession>A0A0X3VUS7</accession>
<dbReference type="AlphaFoldDB" id="A0A0X3VUS7"/>
<evidence type="ECO:0000313" key="1">
    <source>
        <dbReference type="EMBL" id="KUL48401.1"/>
    </source>
</evidence>